<gene>
    <name evidence="2" type="ORF">GCM10007100_20740</name>
</gene>
<accession>A0A918WJU6</accession>
<organism evidence="2 3">
    <name type="scientific">Roseibacillus persicicus</name>
    <dbReference type="NCBI Taxonomy" id="454148"/>
    <lineage>
        <taxon>Bacteria</taxon>
        <taxon>Pseudomonadati</taxon>
        <taxon>Verrucomicrobiota</taxon>
        <taxon>Verrucomicrobiia</taxon>
        <taxon>Verrucomicrobiales</taxon>
        <taxon>Verrucomicrobiaceae</taxon>
        <taxon>Roseibacillus</taxon>
    </lineage>
</organism>
<feature type="domain" description="Transglutaminase-like" evidence="1">
    <location>
        <begin position="176"/>
        <end position="246"/>
    </location>
</feature>
<evidence type="ECO:0000313" key="2">
    <source>
        <dbReference type="EMBL" id="GHC54230.1"/>
    </source>
</evidence>
<reference evidence="2" key="1">
    <citation type="journal article" date="2014" name="Int. J. Syst. Evol. Microbiol.">
        <title>Complete genome sequence of Corynebacterium casei LMG S-19264T (=DSM 44701T), isolated from a smear-ripened cheese.</title>
        <authorList>
            <consortium name="US DOE Joint Genome Institute (JGI-PGF)"/>
            <person name="Walter F."/>
            <person name="Albersmeier A."/>
            <person name="Kalinowski J."/>
            <person name="Ruckert C."/>
        </authorList>
    </citation>
    <scope>NUCLEOTIDE SEQUENCE</scope>
    <source>
        <strain evidence="2">KCTC 12988</strain>
    </source>
</reference>
<protein>
    <submittedName>
        <fullName evidence="2">Transglutaminase</fullName>
    </submittedName>
</protein>
<dbReference type="AlphaFoldDB" id="A0A918WJU6"/>
<keyword evidence="3" id="KW-1185">Reference proteome</keyword>
<dbReference type="SMART" id="SM00460">
    <property type="entry name" value="TGc"/>
    <property type="match status" value="1"/>
</dbReference>
<dbReference type="Proteomes" id="UP000644507">
    <property type="component" value="Unassembled WGS sequence"/>
</dbReference>
<dbReference type="InterPro" id="IPR038765">
    <property type="entry name" value="Papain-like_cys_pep_sf"/>
</dbReference>
<dbReference type="Pfam" id="PF08379">
    <property type="entry name" value="Bact_transglu_N"/>
    <property type="match status" value="1"/>
</dbReference>
<dbReference type="RefSeq" id="WP_189569881.1">
    <property type="nucleotide sequence ID" value="NZ_BMXI01000008.1"/>
</dbReference>
<dbReference type="PANTHER" id="PTHR33490">
    <property type="entry name" value="BLR5614 PROTEIN-RELATED"/>
    <property type="match status" value="1"/>
</dbReference>
<proteinExistence type="predicted"/>
<dbReference type="PANTHER" id="PTHR33490:SF7">
    <property type="entry name" value="BLR2979 PROTEIN"/>
    <property type="match status" value="1"/>
</dbReference>
<reference evidence="2" key="2">
    <citation type="submission" date="2020-09" db="EMBL/GenBank/DDBJ databases">
        <authorList>
            <person name="Sun Q."/>
            <person name="Kim S."/>
        </authorList>
    </citation>
    <scope>NUCLEOTIDE SEQUENCE</scope>
    <source>
        <strain evidence="2">KCTC 12988</strain>
    </source>
</reference>
<dbReference type="Gene3D" id="3.10.620.30">
    <property type="match status" value="1"/>
</dbReference>
<sequence length="291" mass="32361">MRYRIHHQTVYKYESSVSYSHHVARLRPSVTPRQTQGSFELKVTPAPDSLSHSIDYFGNACSYFGLTTPHKKLVIDSYSQVTVKPQQSIDLDLSMPWEMVRDILRTSHLAPDLAAAEFTFASPLCPYMPELADYARQSFQKDVPILQASKDLTSRIFKDFKFDPKVTTVATPVSEVFEKRAGVCQDFSHFQISCLRSLGLAAAYVSGYLRTEPPPGKERLIGADASHAWVSIYAPQIGWTGFDATNNVLPGQDHIHVAKGRDYLDISPVRGTVFGGGTQTLNIGVTVSEDE</sequence>
<evidence type="ECO:0000313" key="3">
    <source>
        <dbReference type="Proteomes" id="UP000644507"/>
    </source>
</evidence>
<dbReference type="InterPro" id="IPR013589">
    <property type="entry name" value="Bac_transglu_N"/>
</dbReference>
<name>A0A918WJU6_9BACT</name>
<dbReference type="SUPFAM" id="SSF54001">
    <property type="entry name" value="Cysteine proteinases"/>
    <property type="match status" value="1"/>
</dbReference>
<comment type="caution">
    <text evidence="2">The sequence shown here is derived from an EMBL/GenBank/DDBJ whole genome shotgun (WGS) entry which is preliminary data.</text>
</comment>
<evidence type="ECO:0000259" key="1">
    <source>
        <dbReference type="SMART" id="SM00460"/>
    </source>
</evidence>
<dbReference type="EMBL" id="BMXI01000008">
    <property type="protein sequence ID" value="GHC54230.1"/>
    <property type="molecule type" value="Genomic_DNA"/>
</dbReference>
<dbReference type="Pfam" id="PF01841">
    <property type="entry name" value="Transglut_core"/>
    <property type="match status" value="1"/>
</dbReference>
<dbReference type="InterPro" id="IPR002931">
    <property type="entry name" value="Transglutaminase-like"/>
</dbReference>